<feature type="region of interest" description="Disordered" evidence="3">
    <location>
        <begin position="711"/>
        <end position="808"/>
    </location>
</feature>
<dbReference type="Proteomes" id="UP000242146">
    <property type="component" value="Unassembled WGS sequence"/>
</dbReference>
<dbReference type="GO" id="GO:0003676">
    <property type="term" value="F:nucleic acid binding"/>
    <property type="evidence" value="ECO:0007669"/>
    <property type="project" value="InterPro"/>
</dbReference>
<feature type="region of interest" description="Disordered" evidence="3">
    <location>
        <begin position="1122"/>
        <end position="1205"/>
    </location>
</feature>
<feature type="compositionally biased region" description="Acidic residues" evidence="3">
    <location>
        <begin position="778"/>
        <end position="792"/>
    </location>
</feature>
<protein>
    <recommendedName>
        <fullName evidence="9">Cleavage/polyadenylation specificity factor A subunit C-terminal domain-containing protein</fullName>
    </recommendedName>
</protein>
<accession>A0A1X2GSY5</accession>
<keyword evidence="8" id="KW-1185">Reference proteome</keyword>
<evidence type="ECO:0000256" key="2">
    <source>
        <dbReference type="ARBA" id="ARBA00023242"/>
    </source>
</evidence>
<dbReference type="STRING" id="101127.A0A1X2GSY5"/>
<feature type="domain" description="RSE1/DDB1/CPSF1 C-terminal" evidence="4">
    <location>
        <begin position="1214"/>
        <end position="1545"/>
    </location>
</feature>
<dbReference type="PANTHER" id="PTHR10644">
    <property type="entry name" value="DNA REPAIR/RNA PROCESSING CPSF FAMILY"/>
    <property type="match status" value="1"/>
</dbReference>
<evidence type="ECO:0008006" key="9">
    <source>
        <dbReference type="Google" id="ProtNLM"/>
    </source>
</evidence>
<comment type="subcellular location">
    <subcellularLocation>
        <location evidence="1">Nucleus</location>
    </subcellularLocation>
</comment>
<feature type="compositionally biased region" description="Polar residues" evidence="3">
    <location>
        <begin position="1140"/>
        <end position="1152"/>
    </location>
</feature>
<evidence type="ECO:0000259" key="5">
    <source>
        <dbReference type="Pfam" id="PF10433"/>
    </source>
</evidence>
<feature type="compositionally biased region" description="Low complexity" evidence="3">
    <location>
        <begin position="1153"/>
        <end position="1170"/>
    </location>
</feature>
<reference evidence="7 8" key="1">
    <citation type="submission" date="2016-07" db="EMBL/GenBank/DDBJ databases">
        <title>Pervasive Adenine N6-methylation of Active Genes in Fungi.</title>
        <authorList>
            <consortium name="DOE Joint Genome Institute"/>
            <person name="Mondo S.J."/>
            <person name="Dannebaum R.O."/>
            <person name="Kuo R.C."/>
            <person name="Labutti K."/>
            <person name="Haridas S."/>
            <person name="Kuo A."/>
            <person name="Salamov A."/>
            <person name="Ahrendt S.R."/>
            <person name="Lipzen A."/>
            <person name="Sullivan W."/>
            <person name="Andreopoulos W.B."/>
            <person name="Clum A."/>
            <person name="Lindquist E."/>
            <person name="Daum C."/>
            <person name="Ramamoorthy G.K."/>
            <person name="Gryganskyi A."/>
            <person name="Culley D."/>
            <person name="Magnuson J.K."/>
            <person name="James T.Y."/>
            <person name="O'Malley M.A."/>
            <person name="Stajich J.E."/>
            <person name="Spatafora J.W."/>
            <person name="Visel A."/>
            <person name="Grigoriev I.V."/>
        </authorList>
    </citation>
    <scope>NUCLEOTIDE SEQUENCE [LARGE SCALE GENOMIC DNA]</scope>
    <source>
        <strain evidence="7 8">NRRL 3301</strain>
    </source>
</reference>
<gene>
    <name evidence="7" type="ORF">DM01DRAFT_1300393</name>
</gene>
<dbReference type="Pfam" id="PF03178">
    <property type="entry name" value="CPSF_A"/>
    <property type="match status" value="1"/>
</dbReference>
<dbReference type="Pfam" id="PF23726">
    <property type="entry name" value="Beta-prop_RSE1_2nd"/>
    <property type="match status" value="1"/>
</dbReference>
<organism evidence="7 8">
    <name type="scientific">Hesseltinella vesiculosa</name>
    <dbReference type="NCBI Taxonomy" id="101127"/>
    <lineage>
        <taxon>Eukaryota</taxon>
        <taxon>Fungi</taxon>
        <taxon>Fungi incertae sedis</taxon>
        <taxon>Mucoromycota</taxon>
        <taxon>Mucoromycotina</taxon>
        <taxon>Mucoromycetes</taxon>
        <taxon>Mucorales</taxon>
        <taxon>Cunninghamellaceae</taxon>
        <taxon>Hesseltinella</taxon>
    </lineage>
</organism>
<evidence type="ECO:0000259" key="4">
    <source>
        <dbReference type="Pfam" id="PF03178"/>
    </source>
</evidence>
<dbReference type="GO" id="GO:0005634">
    <property type="term" value="C:nucleus"/>
    <property type="evidence" value="ECO:0007669"/>
    <property type="project" value="UniProtKB-SubCell"/>
</dbReference>
<feature type="compositionally biased region" description="Polar residues" evidence="3">
    <location>
        <begin position="1187"/>
        <end position="1199"/>
    </location>
</feature>
<feature type="compositionally biased region" description="Low complexity" evidence="3">
    <location>
        <begin position="763"/>
        <end position="776"/>
    </location>
</feature>
<proteinExistence type="predicted"/>
<name>A0A1X2GSY5_9FUNG</name>
<evidence type="ECO:0000313" key="8">
    <source>
        <dbReference type="Proteomes" id="UP000242146"/>
    </source>
</evidence>
<evidence type="ECO:0000313" key="7">
    <source>
        <dbReference type="EMBL" id="ORX60565.1"/>
    </source>
</evidence>
<dbReference type="InterPro" id="IPR004871">
    <property type="entry name" value="RSE1/DDB1/CPSF1_C"/>
</dbReference>
<dbReference type="InterPro" id="IPR018846">
    <property type="entry name" value="Beta-prop_RSE1/DDB1/CPSF1_1st"/>
</dbReference>
<feature type="compositionally biased region" description="Acidic residues" evidence="3">
    <location>
        <begin position="743"/>
        <end position="760"/>
    </location>
</feature>
<comment type="caution">
    <text evidence="7">The sequence shown here is derived from an EMBL/GenBank/DDBJ whole genome shotgun (WGS) entry which is preliminary data.</text>
</comment>
<dbReference type="InterPro" id="IPR058543">
    <property type="entry name" value="Beta-prop_RSE1/DDB1/CPSF1_2nd"/>
</dbReference>
<evidence type="ECO:0000259" key="6">
    <source>
        <dbReference type="Pfam" id="PF23726"/>
    </source>
</evidence>
<evidence type="ECO:0000256" key="3">
    <source>
        <dbReference type="SAM" id="MobiDB-lite"/>
    </source>
</evidence>
<sequence>MSAYTIHKELFPPQTVEHVERAYFTDPQTVNVIVAKDSLLQVYRFTESASAMASTDTDDALKTDPATGHTYPSLNALENNVISTARLELITQFKLQGSVADMGIIRTCSPRGNQGCDSLLLAFDDAKMSLLEWSPETNTIVTVSLHFYERDDLRNEFINTTETPSLHVDPQQRCAVLNFYNDKLAVLPFRQRDQLDDDDEDINTKRPFKDSFIIDLSKVHKPIKRVIQVTFLSDYYEPILAILYQTQQTWTGQMQEEKDTAGVVVVSLDLTENLYPVIYTVDKLPYDSFQLLALPKPVHGMMVVSPNAVLHLSQGSPGVGTAVNGYTKQITSFHNMKYDQANVSLGVMLDGARALYLGNGVAAIFLQNGDWLLVKFVQDGNKVVSLQLVHCSYSRVDHVSANRKNKWIHPEQPIAVIPTCVTNVKQGQYFFLGSRVGDSLLIQWQHNPRYRSSFSEKDFTFRVCDQLVNTGPIVDMAIGNIDGDTTIQKDLRPDLDLVCCSGYGNNGGLSIFRRHIKPFSHFYSDQSDCQAIWSIKCSTGKSDRITELGPSTIDVSQQNDLNLDQTHDKLLVISMSNNTKVLKAGESLEEMENSGFYTRGPTVKVATILDQTRIVQVHEKGIYQLTPEGKRLEQVTIRDSRVMEAAVHDPYVLLLLENKTIHIYQLDDTNKLTMLPLPSHLNSPKNIDTATIFADTSGIFSSIQSKLEAQATAGQRRSAPQKRRATDALDSGIAPKKQVLSNDMDDIDMDLYGDDDEDKEPESSPAAAHPPSLANPGIDDDMDDDLYGDDTAEAPPPDSPPTNGIEVDANNVSIVGGFKEISQMVTLWCTVYTDNDAYTVFSLPDFKELFHVPRLSLLPELLTDQPSSTAADASAPSNPLLSDVKIRELLLTNIGKDRKDPYLVLRTSTNDVVIYKAFAYVPNESDETNEPVLDPHRLGVRFSRIQHDTVSHYRVDQDGEREAQWQAQVQRERMDQDNLVVELFDDDQKKKKKKKKHIPRPRRLQFLTTFTDVAGYTGVFVAGRQPLWLMASSKSFVRVHPMKSDHPILAFSQFHNVNCRHGFITIDTNSRLRFCTLPDENYDMDWLVKKVPLGRTVHKIRYHPEMCVYAVLVSQDEPIDIVHAAPPPSKPAPAVVPGHTPTTISTNADENGSSPPEQASSPSAASQSDQPDNDQPKSDQPEPPGSPSNASMVSQQDSEYTPRDPGAFLPMLGKFSLLLISPVTWETVDEFEFDTFDHGVSLECMSLESQQTTSGRKSFIVLGTGVLRGEDIAMRGSIFVFEIIEVVPELDNPQTNHKFKLLKKEDVKGSVSSMCEVSGHIAASIGSKVFVYSFEDNESLVGVAFIDVQIYVTCMQSIKNYILLGDVQRSVWFLGFQLEPTKLVLLGKDYQNFEVAAVNFVINDKALYLMVCDAYDNMDIYQYAPYHLQSISGQKLIRRGDYHIGSQVRTMIRMPKIIVGSNGQYVYSNSAFCLCGSYTGSIGVFAPLPEKTFKRLHTLYSQLVNSIPHVAGLNPRAYRYIKGTKQRLASNRNRAVLDGGILSQFVCLPVDRQTELTRQIGSTTKRIMEDIVDTMNISIDHF</sequence>
<dbReference type="EMBL" id="MCGT01000004">
    <property type="protein sequence ID" value="ORX60565.1"/>
    <property type="molecule type" value="Genomic_DNA"/>
</dbReference>
<dbReference type="InterPro" id="IPR050358">
    <property type="entry name" value="RSE1/DDB1/CFT1"/>
</dbReference>
<dbReference type="Gene3D" id="2.130.10.10">
    <property type="entry name" value="YVTN repeat-like/Quinoprotein amine dehydrogenase"/>
    <property type="match status" value="3"/>
</dbReference>
<dbReference type="Pfam" id="PF10433">
    <property type="entry name" value="Beta-prop_RSE1_1st"/>
    <property type="match status" value="1"/>
</dbReference>
<feature type="domain" description="RSE1/DDB1/CPSF1 first beta-propeller" evidence="5">
    <location>
        <begin position="83"/>
        <end position="448"/>
    </location>
</feature>
<dbReference type="InterPro" id="IPR015943">
    <property type="entry name" value="WD40/YVTN_repeat-like_dom_sf"/>
</dbReference>
<dbReference type="OrthoDB" id="6109at2759"/>
<keyword evidence="2" id="KW-0539">Nucleus</keyword>
<evidence type="ECO:0000256" key="1">
    <source>
        <dbReference type="ARBA" id="ARBA00004123"/>
    </source>
</evidence>
<feature type="domain" description="RSE1/DDB1/CPSF1 second beta-propeller" evidence="6">
    <location>
        <begin position="528"/>
        <end position="1077"/>
    </location>
</feature>